<dbReference type="AlphaFoldDB" id="A0A9Q5B3N7"/>
<gene>
    <name evidence="1" type="ORF">HBN89_20840</name>
</gene>
<name>A0A9Q5B3N7_PSEFR</name>
<dbReference type="RefSeq" id="WP_169872798.1">
    <property type="nucleotide sequence ID" value="NZ_JAAQYX010000036.1"/>
</dbReference>
<reference evidence="1 2" key="1">
    <citation type="journal article" date="2020" name="Front. Microbiol.">
        <title>Genetic Organization of the aprX-lipA2 Operon Affects the Proteolytic Potential of Pseudomonas Species in Milk.</title>
        <authorList>
            <person name="Maier C."/>
            <person name="Huptas C."/>
            <person name="von Neubeck M."/>
            <person name="Scherer S."/>
            <person name="Wenning M."/>
            <person name="Lucking G."/>
        </authorList>
    </citation>
    <scope>NUCLEOTIDE SEQUENCE [LARGE SCALE GENOMIC DNA]</scope>
    <source>
        <strain evidence="1 2">WS 5094</strain>
    </source>
</reference>
<proteinExistence type="predicted"/>
<accession>A0A9Q5B3N7</accession>
<evidence type="ECO:0000313" key="1">
    <source>
        <dbReference type="EMBL" id="NNB51689.1"/>
    </source>
</evidence>
<dbReference type="EMBL" id="JAAQYX010000036">
    <property type="protein sequence ID" value="NNB51689.1"/>
    <property type="molecule type" value="Genomic_DNA"/>
</dbReference>
<evidence type="ECO:0000313" key="2">
    <source>
        <dbReference type="Proteomes" id="UP000564604"/>
    </source>
</evidence>
<dbReference type="Proteomes" id="UP000564604">
    <property type="component" value="Unassembled WGS sequence"/>
</dbReference>
<sequence length="183" mass="21274">MADTRVVDTNVLIVASAADESSLFDENATPVQEKQYREKVLEWLHAFEKDVERRVVLDWDWHICTEYRKKLTEQDYGWLVMMHKQDHGQVEWVGFEVDDNGHALLPDGLSTAISDLEDRKMVAAVLAAKADKHGCKLVNACDTDWLDCEAALDKAQVHTEHLIEHEWLRPRWTSKKARKRRHE</sequence>
<protein>
    <submittedName>
        <fullName evidence="1">Uncharacterized protein</fullName>
    </submittedName>
</protein>
<organism evidence="1 2">
    <name type="scientific">Pseudomonas fragi</name>
    <dbReference type="NCBI Taxonomy" id="296"/>
    <lineage>
        <taxon>Bacteria</taxon>
        <taxon>Pseudomonadati</taxon>
        <taxon>Pseudomonadota</taxon>
        <taxon>Gammaproteobacteria</taxon>
        <taxon>Pseudomonadales</taxon>
        <taxon>Pseudomonadaceae</taxon>
        <taxon>Pseudomonas</taxon>
    </lineage>
</organism>
<comment type="caution">
    <text evidence="1">The sequence shown here is derived from an EMBL/GenBank/DDBJ whole genome shotgun (WGS) entry which is preliminary data.</text>
</comment>